<feature type="region of interest" description="Disordered" evidence="1">
    <location>
        <begin position="188"/>
        <end position="225"/>
    </location>
</feature>
<accession>A0A7X6M9R4</accession>
<feature type="region of interest" description="Disordered" evidence="1">
    <location>
        <begin position="255"/>
        <end position="284"/>
    </location>
</feature>
<comment type="caution">
    <text evidence="2">The sequence shown here is derived from an EMBL/GenBank/DDBJ whole genome shotgun (WGS) entry which is preliminary data.</text>
</comment>
<sequence length="331" mass="32553">MSGVHGLTSAPGARFAVVPAPVRRALLLAALVSGLLVTAWLTASDPVRAQEEGEAAPLTHQAASVTGTVRAPATQAVANRPEAAQAAQGHGGSGQSGSGRADAARTDTGRPDSGDRPDAAPADAGVSVPVAGRINDPLVGAVSAVGENTTRMVLDGSAGVSRGNVPEAPEVARQLRDTVHGVTEPVEEYLDEDDASGAKPQTEDSARTPDDTDVRTGAESGAAVPSAPVGAVTHFVPTVAGVTAGAVQRHADPAAENAPARLVSDPVATPSGLNGSGSGSAQGAPGGVPAVAGYLTTTGAPAPAPGRLQAARHVLLAVPAESADEPTFSPD</sequence>
<feature type="region of interest" description="Disordered" evidence="1">
    <location>
        <begin position="76"/>
        <end position="128"/>
    </location>
</feature>
<reference evidence="2 3" key="1">
    <citation type="submission" date="2020-04" db="EMBL/GenBank/DDBJ databases">
        <title>MicrobeNet Type strains.</title>
        <authorList>
            <person name="Nicholson A.C."/>
        </authorList>
    </citation>
    <scope>NUCLEOTIDE SEQUENCE [LARGE SCALE GENOMIC DNA]</scope>
    <source>
        <strain evidence="2 3">ATCC 23612</strain>
    </source>
</reference>
<feature type="compositionally biased region" description="Basic and acidic residues" evidence="1">
    <location>
        <begin position="102"/>
        <end position="118"/>
    </location>
</feature>
<evidence type="ECO:0000313" key="2">
    <source>
        <dbReference type="EMBL" id="NKY97272.1"/>
    </source>
</evidence>
<feature type="compositionally biased region" description="Gly residues" evidence="1">
    <location>
        <begin position="274"/>
        <end position="284"/>
    </location>
</feature>
<dbReference type="EMBL" id="JAAXPG010000004">
    <property type="protein sequence ID" value="NKY97272.1"/>
    <property type="molecule type" value="Genomic_DNA"/>
</dbReference>
<evidence type="ECO:0000256" key="1">
    <source>
        <dbReference type="SAM" id="MobiDB-lite"/>
    </source>
</evidence>
<feature type="compositionally biased region" description="Basic and acidic residues" evidence="1">
    <location>
        <begin position="201"/>
        <end position="216"/>
    </location>
</feature>
<dbReference type="RefSeq" id="WP_061083449.1">
    <property type="nucleotide sequence ID" value="NZ_JAAXPG010000004.1"/>
</dbReference>
<name>A0A7X6M9R4_9ACTN</name>
<dbReference type="Proteomes" id="UP000553209">
    <property type="component" value="Unassembled WGS sequence"/>
</dbReference>
<evidence type="ECO:0000313" key="3">
    <source>
        <dbReference type="Proteomes" id="UP000553209"/>
    </source>
</evidence>
<keyword evidence="3" id="KW-1185">Reference proteome</keyword>
<gene>
    <name evidence="2" type="ORF">HGB44_06235</name>
</gene>
<proteinExistence type="predicted"/>
<protein>
    <submittedName>
        <fullName evidence="2">Uncharacterized protein</fullName>
    </submittedName>
</protein>
<organism evidence="2 3">
    <name type="scientific">Nocardiopsis alborubida</name>
    <dbReference type="NCBI Taxonomy" id="146802"/>
    <lineage>
        <taxon>Bacteria</taxon>
        <taxon>Bacillati</taxon>
        <taxon>Actinomycetota</taxon>
        <taxon>Actinomycetes</taxon>
        <taxon>Streptosporangiales</taxon>
        <taxon>Nocardiopsidaceae</taxon>
        <taxon>Nocardiopsis</taxon>
    </lineage>
</organism>
<dbReference type="AlphaFoldDB" id="A0A7X6M9R4"/>